<feature type="transmembrane region" description="Helical" evidence="2">
    <location>
        <begin position="109"/>
        <end position="130"/>
    </location>
</feature>
<dbReference type="Proteomes" id="UP000679749">
    <property type="component" value="Unassembled WGS sequence"/>
</dbReference>
<feature type="compositionally biased region" description="Basic and acidic residues" evidence="1">
    <location>
        <begin position="21"/>
        <end position="31"/>
    </location>
</feature>
<accession>A0A942U8S4</accession>
<reference evidence="3" key="1">
    <citation type="submission" date="2021-05" db="EMBL/GenBank/DDBJ databases">
        <title>Novel Bacillus species.</title>
        <authorList>
            <person name="Liu G."/>
        </authorList>
    </citation>
    <scope>NUCLEOTIDE SEQUENCE</scope>
    <source>
        <strain evidence="3">FJAT-49825</strain>
    </source>
</reference>
<organism evidence="3 4">
    <name type="scientific">Neobacillus rhizophilus</name>
    <dbReference type="NCBI Taxonomy" id="2833579"/>
    <lineage>
        <taxon>Bacteria</taxon>
        <taxon>Bacillati</taxon>
        <taxon>Bacillota</taxon>
        <taxon>Bacilli</taxon>
        <taxon>Bacillales</taxon>
        <taxon>Bacillaceae</taxon>
        <taxon>Neobacillus</taxon>
    </lineage>
</organism>
<evidence type="ECO:0000313" key="3">
    <source>
        <dbReference type="EMBL" id="MBS4215017.1"/>
    </source>
</evidence>
<dbReference type="AlphaFoldDB" id="A0A942U8S4"/>
<protein>
    <submittedName>
        <fullName evidence="3">Uncharacterized protein</fullName>
    </submittedName>
</protein>
<feature type="transmembrane region" description="Helical" evidence="2">
    <location>
        <begin position="159"/>
        <end position="179"/>
    </location>
</feature>
<keyword evidence="4" id="KW-1185">Reference proteome</keyword>
<name>A0A942U8S4_9BACI</name>
<feature type="transmembrane region" description="Helical" evidence="2">
    <location>
        <begin position="209"/>
        <end position="227"/>
    </location>
</feature>
<sequence length="244" mass="28429">MDYYSQSDQQVEKENEEENIERDYPTRQAVKREREKKEYNNLFMGKNKADDNGFAGVSSIFRFFSSNKKKTVKMFWIKLIFKIFVVGAVFFDIKFILNFMKDPISNFPHTLFVVGMCAGINFIAIWVLFYKNPLIRFYLSLFAIVGSFGYYSYVNYTNLTFLGVNIIASVLVIISLLIVINPKINYYVKNILLLVIPILGIYFSGNKFALVWTLLFTAGLILLFRVPKSNKKEERIKRNKKQAA</sequence>
<feature type="transmembrane region" description="Helical" evidence="2">
    <location>
        <begin position="75"/>
        <end position="97"/>
    </location>
</feature>
<dbReference type="RefSeq" id="WP_213119512.1">
    <property type="nucleotide sequence ID" value="NZ_JAGYPF010000004.1"/>
</dbReference>
<gene>
    <name evidence="3" type="ORF">KHA99_21455</name>
</gene>
<feature type="transmembrane region" description="Helical" evidence="2">
    <location>
        <begin position="186"/>
        <end position="203"/>
    </location>
</feature>
<evidence type="ECO:0000313" key="4">
    <source>
        <dbReference type="Proteomes" id="UP000679749"/>
    </source>
</evidence>
<keyword evidence="2" id="KW-1133">Transmembrane helix</keyword>
<dbReference type="EMBL" id="JAGYPF010000004">
    <property type="protein sequence ID" value="MBS4215017.1"/>
    <property type="molecule type" value="Genomic_DNA"/>
</dbReference>
<feature type="region of interest" description="Disordered" evidence="1">
    <location>
        <begin position="1"/>
        <end position="31"/>
    </location>
</feature>
<evidence type="ECO:0000256" key="1">
    <source>
        <dbReference type="SAM" id="MobiDB-lite"/>
    </source>
</evidence>
<keyword evidence="2" id="KW-0812">Transmembrane</keyword>
<keyword evidence="2" id="KW-0472">Membrane</keyword>
<comment type="caution">
    <text evidence="3">The sequence shown here is derived from an EMBL/GenBank/DDBJ whole genome shotgun (WGS) entry which is preliminary data.</text>
</comment>
<evidence type="ECO:0000256" key="2">
    <source>
        <dbReference type="SAM" id="Phobius"/>
    </source>
</evidence>
<proteinExistence type="predicted"/>
<feature type="transmembrane region" description="Helical" evidence="2">
    <location>
        <begin position="137"/>
        <end position="153"/>
    </location>
</feature>